<dbReference type="GO" id="GO:0001578">
    <property type="term" value="P:microtubule bundle formation"/>
    <property type="evidence" value="ECO:0007669"/>
    <property type="project" value="TreeGrafter"/>
</dbReference>
<dbReference type="Pfam" id="PF05517">
    <property type="entry name" value="p25-alpha"/>
    <property type="match status" value="2"/>
</dbReference>
<protein>
    <submittedName>
        <fullName evidence="2">Uncharacterized protein</fullName>
    </submittedName>
</protein>
<feature type="compositionally biased region" description="Basic and acidic residues" evidence="1">
    <location>
        <begin position="162"/>
        <end position="172"/>
    </location>
</feature>
<dbReference type="GO" id="GO:0046785">
    <property type="term" value="P:microtubule polymerization"/>
    <property type="evidence" value="ECO:0007669"/>
    <property type="project" value="InterPro"/>
</dbReference>
<keyword evidence="3" id="KW-1185">Reference proteome</keyword>
<dbReference type="InterPro" id="IPR008907">
    <property type="entry name" value="TPP/p25"/>
</dbReference>
<dbReference type="EMBL" id="LSYV01000039">
    <property type="protein sequence ID" value="KXZ47017.1"/>
    <property type="molecule type" value="Genomic_DNA"/>
</dbReference>
<accession>A0A150GAZ3</accession>
<dbReference type="AlphaFoldDB" id="A0A150GAZ3"/>
<feature type="compositionally biased region" description="Polar residues" evidence="1">
    <location>
        <begin position="50"/>
        <end position="62"/>
    </location>
</feature>
<evidence type="ECO:0000313" key="2">
    <source>
        <dbReference type="EMBL" id="KXZ47017.1"/>
    </source>
</evidence>
<feature type="region of interest" description="Disordered" evidence="1">
    <location>
        <begin position="1"/>
        <end position="189"/>
    </location>
</feature>
<dbReference type="GO" id="GO:0032273">
    <property type="term" value="P:positive regulation of protein polymerization"/>
    <property type="evidence" value="ECO:0007669"/>
    <property type="project" value="TreeGrafter"/>
</dbReference>
<dbReference type="Proteomes" id="UP000075714">
    <property type="component" value="Unassembled WGS sequence"/>
</dbReference>
<gene>
    <name evidence="2" type="ORF">GPECTOR_38g253</name>
</gene>
<feature type="compositionally biased region" description="Polar residues" evidence="1">
    <location>
        <begin position="80"/>
        <end position="97"/>
    </location>
</feature>
<evidence type="ECO:0000256" key="1">
    <source>
        <dbReference type="SAM" id="MobiDB-lite"/>
    </source>
</evidence>
<reference evidence="3" key="1">
    <citation type="journal article" date="2016" name="Nat. Commun.">
        <title>The Gonium pectorale genome demonstrates co-option of cell cycle regulation during the evolution of multicellularity.</title>
        <authorList>
            <person name="Hanschen E.R."/>
            <person name="Marriage T.N."/>
            <person name="Ferris P.J."/>
            <person name="Hamaji T."/>
            <person name="Toyoda A."/>
            <person name="Fujiyama A."/>
            <person name="Neme R."/>
            <person name="Noguchi H."/>
            <person name="Minakuchi Y."/>
            <person name="Suzuki M."/>
            <person name="Kawai-Toyooka H."/>
            <person name="Smith D.R."/>
            <person name="Sparks H."/>
            <person name="Anderson J."/>
            <person name="Bakaric R."/>
            <person name="Luria V."/>
            <person name="Karger A."/>
            <person name="Kirschner M.W."/>
            <person name="Durand P.M."/>
            <person name="Michod R.E."/>
            <person name="Nozaki H."/>
            <person name="Olson B.J."/>
        </authorList>
    </citation>
    <scope>NUCLEOTIDE SEQUENCE [LARGE SCALE GENOMIC DNA]</scope>
    <source>
        <strain evidence="3">NIES-2863</strain>
    </source>
</reference>
<feature type="compositionally biased region" description="Basic and acidic residues" evidence="1">
    <location>
        <begin position="24"/>
        <end position="41"/>
    </location>
</feature>
<organism evidence="2 3">
    <name type="scientific">Gonium pectorale</name>
    <name type="common">Green alga</name>
    <dbReference type="NCBI Taxonomy" id="33097"/>
    <lineage>
        <taxon>Eukaryota</taxon>
        <taxon>Viridiplantae</taxon>
        <taxon>Chlorophyta</taxon>
        <taxon>core chlorophytes</taxon>
        <taxon>Chlorophyceae</taxon>
        <taxon>CS clade</taxon>
        <taxon>Chlamydomonadales</taxon>
        <taxon>Volvocaceae</taxon>
        <taxon>Gonium</taxon>
    </lineage>
</organism>
<sequence>MSAKPSIFDKLTDPKLYTGAHKHRFDDNGNGRGLAGRDRIAKGHGFIAGNSGNVNDLSQITRTHLHTSGAGTPSPRPASASRNTALRSSYSGAPSVSTGPGAGLAAFGAGTAPPPLVGRSSDAGQQRPTSRSGRGSSSGGGGSIFDRLHDPSSYTGMHRNRFSSDGRGRGAEGRTMANAYVSPMDNVRR</sequence>
<dbReference type="GO" id="GO:0005874">
    <property type="term" value="C:microtubule"/>
    <property type="evidence" value="ECO:0007669"/>
    <property type="project" value="TreeGrafter"/>
</dbReference>
<comment type="caution">
    <text evidence="2">The sequence shown here is derived from an EMBL/GenBank/DDBJ whole genome shotgun (WGS) entry which is preliminary data.</text>
</comment>
<evidence type="ECO:0000313" key="3">
    <source>
        <dbReference type="Proteomes" id="UP000075714"/>
    </source>
</evidence>
<dbReference type="PANTHER" id="PTHR12932">
    <property type="entry name" value="P25 ALPHA-RELATED"/>
    <property type="match status" value="1"/>
</dbReference>
<dbReference type="OrthoDB" id="548799at2759"/>
<proteinExistence type="predicted"/>
<dbReference type="PANTHER" id="PTHR12932:SF9">
    <property type="entry name" value="TUBULIN POLYMERIZATION-PROMOTING PROTEIN HOMOLOG"/>
    <property type="match status" value="1"/>
</dbReference>
<dbReference type="GO" id="GO:0015631">
    <property type="term" value="F:tubulin binding"/>
    <property type="evidence" value="ECO:0007669"/>
    <property type="project" value="InterPro"/>
</dbReference>
<name>A0A150GAZ3_GONPE</name>